<dbReference type="PANTHER" id="PTHR22604:SF105">
    <property type="entry name" value="TRANS-1,2-DIHYDROBENZENE-1,2-DIOL DEHYDROGENASE"/>
    <property type="match status" value="1"/>
</dbReference>
<dbReference type="RefSeq" id="WP_042409364.1">
    <property type="nucleotide sequence ID" value="NZ_BAWO01000030.1"/>
</dbReference>
<evidence type="ECO:0000259" key="3">
    <source>
        <dbReference type="Pfam" id="PF01408"/>
    </source>
</evidence>
<comment type="caution">
    <text evidence="5">The sequence shown here is derived from an EMBL/GenBank/DDBJ whole genome shotgun (WGS) entry which is preliminary data.</text>
</comment>
<dbReference type="Pfam" id="PF22725">
    <property type="entry name" value="GFO_IDH_MocA_C3"/>
    <property type="match status" value="1"/>
</dbReference>
<dbReference type="InterPro" id="IPR050984">
    <property type="entry name" value="Gfo/Idh/MocA_domain"/>
</dbReference>
<dbReference type="PANTHER" id="PTHR22604">
    <property type="entry name" value="OXIDOREDUCTASES"/>
    <property type="match status" value="1"/>
</dbReference>
<keyword evidence="2" id="KW-0560">Oxidoreductase</keyword>
<protein>
    <submittedName>
        <fullName evidence="5">Putative oxidoreductase</fullName>
    </submittedName>
</protein>
<dbReference type="InterPro" id="IPR036291">
    <property type="entry name" value="NAD(P)-bd_dom_sf"/>
</dbReference>
<dbReference type="GO" id="GO:0000166">
    <property type="term" value="F:nucleotide binding"/>
    <property type="evidence" value="ECO:0007669"/>
    <property type="project" value="InterPro"/>
</dbReference>
<dbReference type="OrthoDB" id="9815825at2"/>
<dbReference type="Pfam" id="PF01408">
    <property type="entry name" value="GFO_IDH_MocA"/>
    <property type="match status" value="1"/>
</dbReference>
<evidence type="ECO:0000256" key="1">
    <source>
        <dbReference type="ARBA" id="ARBA00010928"/>
    </source>
</evidence>
<dbReference type="SUPFAM" id="SSF51735">
    <property type="entry name" value="NAD(P)-binding Rossmann-fold domains"/>
    <property type="match status" value="1"/>
</dbReference>
<comment type="similarity">
    <text evidence="1">Belongs to the Gfo/Idh/MocA family.</text>
</comment>
<evidence type="ECO:0000259" key="4">
    <source>
        <dbReference type="Pfam" id="PF22725"/>
    </source>
</evidence>
<dbReference type="Proteomes" id="UP000023561">
    <property type="component" value="Unassembled WGS sequence"/>
</dbReference>
<dbReference type="InterPro" id="IPR000683">
    <property type="entry name" value="Gfo/Idh/MocA-like_OxRdtase_N"/>
</dbReference>
<dbReference type="Gene3D" id="3.30.360.10">
    <property type="entry name" value="Dihydrodipicolinate Reductase, domain 2"/>
    <property type="match status" value="1"/>
</dbReference>
<accession>A0A023DG45</accession>
<proteinExistence type="inferred from homology"/>
<evidence type="ECO:0000256" key="2">
    <source>
        <dbReference type="ARBA" id="ARBA00023002"/>
    </source>
</evidence>
<dbReference type="GO" id="GO:0016491">
    <property type="term" value="F:oxidoreductase activity"/>
    <property type="evidence" value="ECO:0007669"/>
    <property type="project" value="UniProtKB-KW"/>
</dbReference>
<dbReference type="SUPFAM" id="SSF55347">
    <property type="entry name" value="Glyceraldehyde-3-phosphate dehydrogenase-like, C-terminal domain"/>
    <property type="match status" value="1"/>
</dbReference>
<feature type="domain" description="GFO/IDH/MocA-like oxidoreductase" evidence="4">
    <location>
        <begin position="132"/>
        <end position="249"/>
    </location>
</feature>
<evidence type="ECO:0000313" key="5">
    <source>
        <dbReference type="EMBL" id="GAJ39966.1"/>
    </source>
</evidence>
<organism evidence="5 6">
    <name type="scientific">Parageobacillus caldoxylosilyticus NBRC 107762</name>
    <dbReference type="NCBI Taxonomy" id="1220594"/>
    <lineage>
        <taxon>Bacteria</taxon>
        <taxon>Bacillati</taxon>
        <taxon>Bacillota</taxon>
        <taxon>Bacilli</taxon>
        <taxon>Bacillales</taxon>
        <taxon>Anoxybacillaceae</taxon>
        <taxon>Saccharococcus</taxon>
    </lineage>
</organism>
<dbReference type="AlphaFoldDB" id="A0A023DG45"/>
<dbReference type="EMBL" id="BAWO01000030">
    <property type="protein sequence ID" value="GAJ39966.1"/>
    <property type="molecule type" value="Genomic_DNA"/>
</dbReference>
<evidence type="ECO:0000313" key="6">
    <source>
        <dbReference type="Proteomes" id="UP000023561"/>
    </source>
</evidence>
<name>A0A023DG45_9BACL</name>
<dbReference type="Gene3D" id="3.40.50.720">
    <property type="entry name" value="NAD(P)-binding Rossmann-like Domain"/>
    <property type="match status" value="1"/>
</dbReference>
<gene>
    <name evidence="5" type="ORF">GCA01S_030_00470</name>
</gene>
<feature type="domain" description="Gfo/Idh/MocA-like oxidoreductase N-terminal" evidence="3">
    <location>
        <begin position="6"/>
        <end position="123"/>
    </location>
</feature>
<dbReference type="InterPro" id="IPR055170">
    <property type="entry name" value="GFO_IDH_MocA-like_dom"/>
</dbReference>
<keyword evidence="6" id="KW-1185">Reference proteome</keyword>
<sequence length="331" mass="37185">MEQKVRWGILSTAAIARETMIPAIQRANNAEVVAIASSSGKASSIAKELGIPISYESYDQLLDDPNVDAVYIPLPNSMHVEWTIKAANKQKHVLCEKPAALCEADVRKMVEACKQNNVFFMEAFMYQFHPQHQRVKDIISSGEIGDIKCMRASFSFYLHDRETNIRMNAQMGGGSLFDVGCYCVHSIRNLLDSEPVELFVQSNYDEHHSIDMTTSGWMKMKNGVHALFDCSFEMFPQNKYEMIGTKGKVEVSRAYRPDVHGGNGIITVTTDSGETRKEVVFGDQYVLEMEHASRCILEDVEPLYSGDNMIQQARVLEACYTSVKTGNVVRL</sequence>
<reference evidence="5 6" key="1">
    <citation type="submission" date="2014-04" db="EMBL/GenBank/DDBJ databases">
        <title>Whole genome shotgun sequence of Geobacillus caldoxylosilyticus NBRC 107762.</title>
        <authorList>
            <person name="Hosoyama A."/>
            <person name="Hosoyama Y."/>
            <person name="Katano-Makiyama Y."/>
            <person name="Tsuchikane K."/>
            <person name="Ohji S."/>
            <person name="Ichikawa N."/>
            <person name="Yamazoe A."/>
            <person name="Fujita N."/>
        </authorList>
    </citation>
    <scope>NUCLEOTIDE SEQUENCE [LARGE SCALE GENOMIC DNA]</scope>
    <source>
        <strain evidence="5 6">NBRC 107762</strain>
    </source>
</reference>